<organism evidence="1 2">
    <name type="scientific">Bradyrhizobium canariense</name>
    <dbReference type="NCBI Taxonomy" id="255045"/>
    <lineage>
        <taxon>Bacteria</taxon>
        <taxon>Pseudomonadati</taxon>
        <taxon>Pseudomonadota</taxon>
        <taxon>Alphaproteobacteria</taxon>
        <taxon>Hyphomicrobiales</taxon>
        <taxon>Nitrobacteraceae</taxon>
        <taxon>Bradyrhizobium</taxon>
    </lineage>
</organism>
<evidence type="ECO:0008006" key="3">
    <source>
        <dbReference type="Google" id="ProtNLM"/>
    </source>
</evidence>
<sequence length="171" mass="19463">MHEGYWIIGYNKKNEVVYLEAARLFNLQHSNLGEHLQSLKLFYGEPEKQAHPEDRCICTAPSARKITGKVAYHGDLWVRSDFRGQGIPKSIGGIVAGITLGMWDPDFLCWFGRRWTLDKGVHNPPHCEPGGAILQLVDENVSEENWLMWMTREELRRTVDPCDSTKPALAS</sequence>
<protein>
    <recommendedName>
        <fullName evidence="3">N-acetyltransferase domain-containing protein</fullName>
    </recommendedName>
</protein>
<evidence type="ECO:0000313" key="1">
    <source>
        <dbReference type="EMBL" id="OSJ35710.1"/>
    </source>
</evidence>
<reference evidence="1 2" key="1">
    <citation type="submission" date="2017-03" db="EMBL/GenBank/DDBJ databases">
        <title>Whole genome sequences of fourteen strains of Bradyrhizobium canariense and one strain of Bradyrhizobium japonicum isolated from Lupinus (Papilionoideae: Genisteae) species in Algeria.</title>
        <authorList>
            <person name="Crovadore J."/>
            <person name="Chekireb D."/>
            <person name="Brachmann A."/>
            <person name="Chablais R."/>
            <person name="Cochard B."/>
            <person name="Lefort F."/>
        </authorList>
    </citation>
    <scope>NUCLEOTIDE SEQUENCE [LARGE SCALE GENOMIC DNA]</scope>
    <source>
        <strain evidence="1 2">UBMAN05</strain>
    </source>
</reference>
<accession>A0ABX3XB98</accession>
<evidence type="ECO:0000313" key="2">
    <source>
        <dbReference type="Proteomes" id="UP000193884"/>
    </source>
</evidence>
<gene>
    <name evidence="1" type="ORF">BST63_01520</name>
</gene>
<comment type="caution">
    <text evidence="1">The sequence shown here is derived from an EMBL/GenBank/DDBJ whole genome shotgun (WGS) entry which is preliminary data.</text>
</comment>
<proteinExistence type="predicted"/>
<name>A0ABX3XB98_9BRAD</name>
<keyword evidence="2" id="KW-1185">Reference proteome</keyword>
<dbReference type="EMBL" id="NAFK01000104">
    <property type="protein sequence ID" value="OSJ35710.1"/>
    <property type="molecule type" value="Genomic_DNA"/>
</dbReference>
<dbReference type="Proteomes" id="UP000193884">
    <property type="component" value="Unassembled WGS sequence"/>
</dbReference>